<evidence type="ECO:0000256" key="3">
    <source>
        <dbReference type="ARBA" id="ARBA00023186"/>
    </source>
</evidence>
<dbReference type="Gene3D" id="1.10.1710.10">
    <property type="entry name" value="ProQ/FinO domain"/>
    <property type="match status" value="1"/>
</dbReference>
<dbReference type="PANTHER" id="PTHR38106:SF1">
    <property type="entry name" value="RNA CHAPERONE PROQ"/>
    <property type="match status" value="1"/>
</dbReference>
<keyword evidence="2" id="KW-0694">RNA-binding</keyword>
<evidence type="ECO:0000256" key="5">
    <source>
        <dbReference type="SAM" id="MobiDB-lite"/>
    </source>
</evidence>
<reference evidence="7 8" key="1">
    <citation type="submission" date="2014-04" db="EMBL/GenBank/DDBJ databases">
        <title>Marinobacterium kochiensis sp. nov., isolated from sediment sample collected from Kochi backwaters in Kerala, India.</title>
        <authorList>
            <person name="Singh A."/>
            <person name="Pinnaka A.K."/>
        </authorList>
    </citation>
    <scope>NUCLEOTIDE SEQUENCE [LARGE SCALE GENOMIC DNA]</scope>
    <source>
        <strain evidence="7 8">AK27</strain>
    </source>
</reference>
<proteinExistence type="predicted"/>
<dbReference type="InterPro" id="IPR023529">
    <property type="entry name" value="ProQ"/>
</dbReference>
<feature type="domain" description="ProQ/FinO" evidence="6">
    <location>
        <begin position="58"/>
        <end position="167"/>
    </location>
</feature>
<gene>
    <name evidence="7" type="ORF">ADIMK_3264</name>
</gene>
<dbReference type="InterPro" id="IPR036442">
    <property type="entry name" value="ProQ/FinO_sf"/>
</dbReference>
<dbReference type="PATRIC" id="fig|1232683.4.peg.3214"/>
<keyword evidence="4" id="KW-0175">Coiled coil</keyword>
<accession>A0A081FW87</accession>
<evidence type="ECO:0000256" key="1">
    <source>
        <dbReference type="ARBA" id="ARBA00022490"/>
    </source>
</evidence>
<dbReference type="Pfam" id="PF04352">
    <property type="entry name" value="ProQ"/>
    <property type="match status" value="1"/>
</dbReference>
<dbReference type="Proteomes" id="UP000028252">
    <property type="component" value="Unassembled WGS sequence"/>
</dbReference>
<dbReference type="SUPFAM" id="SSF48657">
    <property type="entry name" value="FinO-like"/>
    <property type="match status" value="1"/>
</dbReference>
<dbReference type="eggNOG" id="COG3109">
    <property type="taxonomic scope" value="Bacteria"/>
</dbReference>
<dbReference type="InterPro" id="IPR016103">
    <property type="entry name" value="ProQ/FinO"/>
</dbReference>
<feature type="compositionally biased region" description="Basic and acidic residues" evidence="5">
    <location>
        <begin position="143"/>
        <end position="186"/>
    </location>
</feature>
<dbReference type="EMBL" id="JMQN01000047">
    <property type="protein sequence ID" value="KEA62792.1"/>
    <property type="molecule type" value="Genomic_DNA"/>
</dbReference>
<comment type="caution">
    <text evidence="7">The sequence shown here is derived from an EMBL/GenBank/DDBJ whole genome shotgun (WGS) entry which is preliminary data.</text>
</comment>
<dbReference type="SMART" id="SM00945">
    <property type="entry name" value="ProQ"/>
    <property type="match status" value="1"/>
</dbReference>
<feature type="coiled-coil region" evidence="4">
    <location>
        <begin position="8"/>
        <end position="35"/>
    </location>
</feature>
<dbReference type="STRING" id="1232683.ADIMK_3264"/>
<dbReference type="AlphaFoldDB" id="A0A081FW87"/>
<dbReference type="PANTHER" id="PTHR38106">
    <property type="entry name" value="RNA CHAPERONE PROQ"/>
    <property type="match status" value="1"/>
</dbReference>
<sequence length="196" mass="22494">MSDIDRLHAQTLALLNECEQRLDVLEAKRSRASNQIDESVTVNQIEKTPEAKNRNRAKNRAANQAALVQLCETYPDVFSRDNVRPLKVGIQEDLIADEKLARNRIKRALASYVRSPQYLRSLQPGADRIGLDGTAAGQVSEEEASHAREKLKAIKDQRREREKTERKEERKQAVKAKEQRINKKLDMLLQLNSRNR</sequence>
<dbReference type="RefSeq" id="WP_081849827.1">
    <property type="nucleotide sequence ID" value="NZ_JMQN01000047.1"/>
</dbReference>
<dbReference type="GO" id="GO:0034057">
    <property type="term" value="F:RNA strand-exchange activity"/>
    <property type="evidence" value="ECO:0007669"/>
    <property type="project" value="InterPro"/>
</dbReference>
<dbReference type="GO" id="GO:0033592">
    <property type="term" value="F:RNA strand annealing activity"/>
    <property type="evidence" value="ECO:0007669"/>
    <property type="project" value="InterPro"/>
</dbReference>
<dbReference type="GO" id="GO:0005829">
    <property type="term" value="C:cytosol"/>
    <property type="evidence" value="ECO:0007669"/>
    <property type="project" value="TreeGrafter"/>
</dbReference>
<organism evidence="7 8">
    <name type="scientific">Marinobacterium lacunae</name>
    <dbReference type="NCBI Taxonomy" id="1232683"/>
    <lineage>
        <taxon>Bacteria</taxon>
        <taxon>Pseudomonadati</taxon>
        <taxon>Pseudomonadota</taxon>
        <taxon>Gammaproteobacteria</taxon>
        <taxon>Oceanospirillales</taxon>
        <taxon>Oceanospirillaceae</taxon>
        <taxon>Marinobacterium</taxon>
    </lineage>
</organism>
<dbReference type="GO" id="GO:0010608">
    <property type="term" value="P:post-transcriptional regulation of gene expression"/>
    <property type="evidence" value="ECO:0007669"/>
    <property type="project" value="InterPro"/>
</dbReference>
<feature type="region of interest" description="Disordered" evidence="5">
    <location>
        <begin position="131"/>
        <end position="196"/>
    </location>
</feature>
<keyword evidence="1" id="KW-0963">Cytoplasm</keyword>
<evidence type="ECO:0000313" key="7">
    <source>
        <dbReference type="EMBL" id="KEA62792.1"/>
    </source>
</evidence>
<evidence type="ECO:0000313" key="8">
    <source>
        <dbReference type="Proteomes" id="UP000028252"/>
    </source>
</evidence>
<evidence type="ECO:0000256" key="4">
    <source>
        <dbReference type="SAM" id="Coils"/>
    </source>
</evidence>
<evidence type="ECO:0000256" key="2">
    <source>
        <dbReference type="ARBA" id="ARBA00022884"/>
    </source>
</evidence>
<protein>
    <submittedName>
        <fullName evidence="7">ProQ: influences osmotic activation of compatible solute ProP</fullName>
    </submittedName>
</protein>
<keyword evidence="8" id="KW-1185">Reference proteome</keyword>
<evidence type="ECO:0000259" key="6">
    <source>
        <dbReference type="SMART" id="SM00945"/>
    </source>
</evidence>
<keyword evidence="3" id="KW-0143">Chaperone</keyword>
<name>A0A081FW87_9GAMM</name>